<dbReference type="Proteomes" id="UP000092600">
    <property type="component" value="Unassembled WGS sequence"/>
</dbReference>
<dbReference type="EMBL" id="LSRQ01007868">
    <property type="protein sequence ID" value="OAY64491.1"/>
    <property type="molecule type" value="Genomic_DNA"/>
</dbReference>
<gene>
    <name evidence="1" type="ORF">ACMD2_26853</name>
</gene>
<evidence type="ECO:0000313" key="2">
    <source>
        <dbReference type="Proteomes" id="UP000092600"/>
    </source>
</evidence>
<sequence>MCHFGSFARPSRCRSDSCSLSGRNVGPSSWLGLLPVAPVPVSDASFRSPPRCCSDSYSLFGRNVGPSSWSVLFPVAPFPLATLRFGLFIPSGHENVSPPRASISPPGSGSSRSFSITIKRPSGLEESFLLIIMSSKRMTIMMASPLIVEINFQRLLRNIVRSFPSLLRDMESP</sequence>
<evidence type="ECO:0000313" key="1">
    <source>
        <dbReference type="EMBL" id="OAY64491.1"/>
    </source>
</evidence>
<organism evidence="1 2">
    <name type="scientific">Ananas comosus</name>
    <name type="common">Pineapple</name>
    <name type="synonym">Ananas ananas</name>
    <dbReference type="NCBI Taxonomy" id="4615"/>
    <lineage>
        <taxon>Eukaryota</taxon>
        <taxon>Viridiplantae</taxon>
        <taxon>Streptophyta</taxon>
        <taxon>Embryophyta</taxon>
        <taxon>Tracheophyta</taxon>
        <taxon>Spermatophyta</taxon>
        <taxon>Magnoliopsida</taxon>
        <taxon>Liliopsida</taxon>
        <taxon>Poales</taxon>
        <taxon>Bromeliaceae</taxon>
        <taxon>Bromelioideae</taxon>
        <taxon>Ananas</taxon>
    </lineage>
</organism>
<dbReference type="AlphaFoldDB" id="A0A199UIF9"/>
<protein>
    <submittedName>
        <fullName evidence="1">Uncharacterized protein</fullName>
    </submittedName>
</protein>
<name>A0A199UIF9_ANACO</name>
<comment type="caution">
    <text evidence="1">The sequence shown here is derived from an EMBL/GenBank/DDBJ whole genome shotgun (WGS) entry which is preliminary data.</text>
</comment>
<proteinExistence type="predicted"/>
<accession>A0A199UIF9</accession>
<reference evidence="1 2" key="1">
    <citation type="journal article" date="2016" name="DNA Res.">
        <title>The draft genome of MD-2 pineapple using hybrid error correction of long reads.</title>
        <authorList>
            <person name="Redwan R.M."/>
            <person name="Saidin A."/>
            <person name="Kumar S.V."/>
        </authorList>
    </citation>
    <scope>NUCLEOTIDE SEQUENCE [LARGE SCALE GENOMIC DNA]</scope>
    <source>
        <strain evidence="2">cv. MD2</strain>
        <tissue evidence="1">Leaf</tissue>
    </source>
</reference>